<gene>
    <name evidence="2" type="ORF">YALI1_D23721g</name>
</gene>
<evidence type="ECO:0000313" key="2">
    <source>
        <dbReference type="EMBL" id="AOW04281.1"/>
    </source>
</evidence>
<dbReference type="Proteomes" id="UP000182444">
    <property type="component" value="Chromosome 1D"/>
</dbReference>
<evidence type="ECO:0000313" key="3">
    <source>
        <dbReference type="Proteomes" id="UP000182444"/>
    </source>
</evidence>
<name>A0A1D8NF75_YARLL</name>
<dbReference type="GeneID" id="94583385"/>
<reference evidence="2 3" key="1">
    <citation type="journal article" date="2016" name="PLoS ONE">
        <title>Sequence Assembly of Yarrowia lipolytica Strain W29/CLIB89 Shows Transposable Element Diversity.</title>
        <authorList>
            <person name="Magnan C."/>
            <person name="Yu J."/>
            <person name="Chang I."/>
            <person name="Jahn E."/>
            <person name="Kanomata Y."/>
            <person name="Wu J."/>
            <person name="Zeller M."/>
            <person name="Oakes M."/>
            <person name="Baldi P."/>
            <person name="Sandmeyer S."/>
        </authorList>
    </citation>
    <scope>NUCLEOTIDE SEQUENCE [LARGE SCALE GENOMIC DNA]</scope>
    <source>
        <strain evidence="3">CLIB89(W29)</strain>
    </source>
</reference>
<organism evidence="2 3">
    <name type="scientific">Yarrowia lipolytica</name>
    <name type="common">Candida lipolytica</name>
    <dbReference type="NCBI Taxonomy" id="4952"/>
    <lineage>
        <taxon>Eukaryota</taxon>
        <taxon>Fungi</taxon>
        <taxon>Dikarya</taxon>
        <taxon>Ascomycota</taxon>
        <taxon>Saccharomycotina</taxon>
        <taxon>Dipodascomycetes</taxon>
        <taxon>Dipodascales</taxon>
        <taxon>Dipodascales incertae sedis</taxon>
        <taxon>Yarrowia</taxon>
    </lineage>
</organism>
<dbReference type="VEuPathDB" id="FungiDB:YALI1_D23721g"/>
<feature type="compositionally biased region" description="Basic and acidic residues" evidence="1">
    <location>
        <begin position="67"/>
        <end position="77"/>
    </location>
</feature>
<proteinExistence type="predicted"/>
<dbReference type="AlphaFoldDB" id="A0A1D8NF75"/>
<accession>A0A1D8NF75</accession>
<protein>
    <submittedName>
        <fullName evidence="2">Uncharacterized protein</fullName>
    </submittedName>
</protein>
<dbReference type="RefSeq" id="XP_068138874.1">
    <property type="nucleotide sequence ID" value="XM_068282773.1"/>
</dbReference>
<dbReference type="EMBL" id="CP017556">
    <property type="protein sequence ID" value="AOW04281.1"/>
    <property type="molecule type" value="Genomic_DNA"/>
</dbReference>
<feature type="region of interest" description="Disordered" evidence="1">
    <location>
        <begin position="58"/>
        <end position="77"/>
    </location>
</feature>
<sequence length="77" mass="8902">MSRQLPQTPPHCPTASYLTNQLIIEECVYLLDMGSWSIYKYIISLNCWRCCLQELEEDIDGGNGTRSETDHRGLHAW</sequence>
<evidence type="ECO:0000256" key="1">
    <source>
        <dbReference type="SAM" id="MobiDB-lite"/>
    </source>
</evidence>